<proteinExistence type="predicted"/>
<protein>
    <recommendedName>
        <fullName evidence="3">Polyprenyl synthetase family protein</fullName>
    </recommendedName>
</protein>
<evidence type="ECO:0000313" key="2">
    <source>
        <dbReference type="Proteomes" id="UP000037020"/>
    </source>
</evidence>
<accession>A0ABR5J1D8</accession>
<reference evidence="1 2" key="1">
    <citation type="submission" date="2015-07" db="EMBL/GenBank/DDBJ databases">
        <authorList>
            <person name="Ju K.-S."/>
            <person name="Doroghazi J.R."/>
            <person name="Metcalf W.W."/>
        </authorList>
    </citation>
    <scope>NUCLEOTIDE SEQUENCE [LARGE SCALE GENOMIC DNA]</scope>
    <source>
        <strain evidence="1 2">NRRL B-3589</strain>
    </source>
</reference>
<evidence type="ECO:0000313" key="1">
    <source>
        <dbReference type="EMBL" id="KOG87229.1"/>
    </source>
</evidence>
<name>A0ABR5J1D8_9ACTN</name>
<dbReference type="EMBL" id="LGUT01002353">
    <property type="protein sequence ID" value="KOG87229.1"/>
    <property type="molecule type" value="Genomic_DNA"/>
</dbReference>
<dbReference type="Proteomes" id="UP000037020">
    <property type="component" value="Unassembled WGS sequence"/>
</dbReference>
<organism evidence="1 2">
    <name type="scientific">Streptomyces varsoviensis</name>
    <dbReference type="NCBI Taxonomy" id="67373"/>
    <lineage>
        <taxon>Bacteria</taxon>
        <taxon>Bacillati</taxon>
        <taxon>Actinomycetota</taxon>
        <taxon>Actinomycetes</taxon>
        <taxon>Kitasatosporales</taxon>
        <taxon>Streptomycetaceae</taxon>
        <taxon>Streptomyces</taxon>
    </lineage>
</organism>
<comment type="caution">
    <text evidence="1">The sequence shown here is derived from an EMBL/GenBank/DDBJ whole genome shotgun (WGS) entry which is preliminary data.</text>
</comment>
<feature type="non-terminal residue" evidence="1">
    <location>
        <position position="61"/>
    </location>
</feature>
<evidence type="ECO:0008006" key="3">
    <source>
        <dbReference type="Google" id="ProtNLM"/>
    </source>
</evidence>
<sequence>MNPRSAYSPDLAATTIERVDAVLARFLERKSASAAAQRLPAEATEALTGLLAAGGKRLRPV</sequence>
<keyword evidence="2" id="KW-1185">Reference proteome</keyword>
<gene>
    <name evidence="1" type="ORF">ADK38_26635</name>
</gene>